<keyword evidence="3 5" id="KW-1133">Transmembrane helix</keyword>
<accession>A0A382X3T3</accession>
<dbReference type="PANTHER" id="PTHR42723">
    <property type="entry name" value="CHLOROPHYLL SYNTHASE"/>
    <property type="match status" value="1"/>
</dbReference>
<gene>
    <name evidence="6" type="ORF">METZ01_LOCUS418388</name>
</gene>
<proteinExistence type="predicted"/>
<evidence type="ECO:0000256" key="1">
    <source>
        <dbReference type="ARBA" id="ARBA00004141"/>
    </source>
</evidence>
<protein>
    <recommendedName>
        <fullName evidence="7">Geranylgeranylglycerol-phosphate geranylgeranyltransferase</fullName>
    </recommendedName>
</protein>
<dbReference type="GO" id="GO:0016020">
    <property type="term" value="C:membrane"/>
    <property type="evidence" value="ECO:0007669"/>
    <property type="project" value="UniProtKB-SubCell"/>
</dbReference>
<feature type="transmembrane region" description="Helical" evidence="5">
    <location>
        <begin position="82"/>
        <end position="105"/>
    </location>
</feature>
<comment type="subcellular location">
    <subcellularLocation>
        <location evidence="1">Membrane</location>
        <topology evidence="1">Multi-pass membrane protein</topology>
    </subcellularLocation>
</comment>
<evidence type="ECO:0000256" key="4">
    <source>
        <dbReference type="ARBA" id="ARBA00023136"/>
    </source>
</evidence>
<dbReference type="InterPro" id="IPR050475">
    <property type="entry name" value="Prenyltransferase_related"/>
</dbReference>
<evidence type="ECO:0008006" key="7">
    <source>
        <dbReference type="Google" id="ProtNLM"/>
    </source>
</evidence>
<evidence type="ECO:0000256" key="3">
    <source>
        <dbReference type="ARBA" id="ARBA00022989"/>
    </source>
</evidence>
<evidence type="ECO:0000256" key="5">
    <source>
        <dbReference type="SAM" id="Phobius"/>
    </source>
</evidence>
<dbReference type="GO" id="GO:0016765">
    <property type="term" value="F:transferase activity, transferring alkyl or aryl (other than methyl) groups"/>
    <property type="evidence" value="ECO:0007669"/>
    <property type="project" value="InterPro"/>
</dbReference>
<keyword evidence="2 5" id="KW-0812">Transmembrane</keyword>
<dbReference type="PANTHER" id="PTHR42723:SF1">
    <property type="entry name" value="CHLOROPHYLL SYNTHASE, CHLOROPLASTIC"/>
    <property type="match status" value="1"/>
</dbReference>
<feature type="transmembrane region" description="Helical" evidence="5">
    <location>
        <begin position="43"/>
        <end position="61"/>
    </location>
</feature>
<dbReference type="InterPro" id="IPR044878">
    <property type="entry name" value="UbiA_sf"/>
</dbReference>
<reference evidence="6" key="1">
    <citation type="submission" date="2018-05" db="EMBL/GenBank/DDBJ databases">
        <authorList>
            <person name="Lanie J.A."/>
            <person name="Ng W.-L."/>
            <person name="Kazmierczak K.M."/>
            <person name="Andrzejewski T.M."/>
            <person name="Davidsen T.M."/>
            <person name="Wayne K.J."/>
            <person name="Tettelin H."/>
            <person name="Glass J.I."/>
            <person name="Rusch D."/>
            <person name="Podicherti R."/>
            <person name="Tsui H.-C.T."/>
            <person name="Winkler M.E."/>
        </authorList>
    </citation>
    <scope>NUCLEOTIDE SEQUENCE</scope>
</reference>
<feature type="non-terminal residue" evidence="6">
    <location>
        <position position="197"/>
    </location>
</feature>
<dbReference type="Gene3D" id="1.10.357.140">
    <property type="entry name" value="UbiA prenyltransferase"/>
    <property type="match status" value="1"/>
</dbReference>
<organism evidence="6">
    <name type="scientific">marine metagenome</name>
    <dbReference type="NCBI Taxonomy" id="408172"/>
    <lineage>
        <taxon>unclassified sequences</taxon>
        <taxon>metagenomes</taxon>
        <taxon>ecological metagenomes</taxon>
    </lineage>
</organism>
<feature type="transmembrane region" description="Helical" evidence="5">
    <location>
        <begin position="111"/>
        <end position="128"/>
    </location>
</feature>
<evidence type="ECO:0000313" key="6">
    <source>
        <dbReference type="EMBL" id="SVD65534.1"/>
    </source>
</evidence>
<dbReference type="EMBL" id="UINC01164597">
    <property type="protein sequence ID" value="SVD65534.1"/>
    <property type="molecule type" value="Genomic_DNA"/>
</dbReference>
<dbReference type="CDD" id="cd13961">
    <property type="entry name" value="PT_UbiA_DGGGPS"/>
    <property type="match status" value="1"/>
</dbReference>
<keyword evidence="4 5" id="KW-0472">Membrane</keyword>
<dbReference type="Pfam" id="PF01040">
    <property type="entry name" value="UbiA"/>
    <property type="match status" value="1"/>
</dbReference>
<sequence>MAKIGKSIRGIVVLARPINCLLTAGSVVVGAVAGGLGGAPVDIAMAALAAALITGAGNALNDVQDIEEDRINQPQRPLPAGLVSPLAAIVMVGLLVVSGLGLAWWVSPVTGMIATAVALALTGYSIWLKQTGPAGNILVAALAATTFPYGALVGGDLGRSWIPATFAFLYHLGREVVKGIEDMEGDQRRDIRTLALR</sequence>
<feature type="transmembrane region" description="Helical" evidence="5">
    <location>
        <begin position="12"/>
        <end position="37"/>
    </location>
</feature>
<dbReference type="InterPro" id="IPR000537">
    <property type="entry name" value="UbiA_prenyltransferase"/>
</dbReference>
<evidence type="ECO:0000256" key="2">
    <source>
        <dbReference type="ARBA" id="ARBA00022692"/>
    </source>
</evidence>
<dbReference type="AlphaFoldDB" id="A0A382X3T3"/>
<name>A0A382X3T3_9ZZZZ</name>